<keyword evidence="3" id="KW-0418">Kinase</keyword>
<feature type="domain" description="Carbohydrate kinase FGGY N-terminal" evidence="4">
    <location>
        <begin position="14"/>
        <end position="101"/>
    </location>
</feature>
<keyword evidence="5" id="KW-1185">Reference proteome</keyword>
<dbReference type="Proteomes" id="UP000504618">
    <property type="component" value="Unplaced"/>
</dbReference>
<sequence>MNKNESMSRYGPLVGAIDEGTSSARFLVFAADTAEVLTYHQVSISQTYPKEGWVEQDALEILRAVRECLKQTVFNLKQLTIDPADIVAIGITNQRETTVVW</sequence>
<comment type="similarity">
    <text evidence="1">Belongs to the FGGY kinase family.</text>
</comment>
<feature type="non-terminal residue" evidence="6">
    <location>
        <position position="101"/>
    </location>
</feature>
<accession>A0A6J1QCN7</accession>
<reference evidence="6" key="1">
    <citation type="submission" date="2025-08" db="UniProtKB">
        <authorList>
            <consortium name="RefSeq"/>
        </authorList>
    </citation>
    <scope>IDENTIFICATION</scope>
    <source>
        <tissue evidence="6">Whole body</tissue>
    </source>
</reference>
<evidence type="ECO:0000256" key="2">
    <source>
        <dbReference type="ARBA" id="ARBA00022679"/>
    </source>
</evidence>
<dbReference type="GO" id="GO:0046167">
    <property type="term" value="P:glycerol-3-phosphate biosynthetic process"/>
    <property type="evidence" value="ECO:0007669"/>
    <property type="project" value="TreeGrafter"/>
</dbReference>
<name>A0A6J1QCN7_9HYME</name>
<evidence type="ECO:0000256" key="1">
    <source>
        <dbReference type="ARBA" id="ARBA00009156"/>
    </source>
</evidence>
<dbReference type="GO" id="GO:0006071">
    <property type="term" value="P:glycerol metabolic process"/>
    <property type="evidence" value="ECO:0007669"/>
    <property type="project" value="TreeGrafter"/>
</dbReference>
<dbReference type="InterPro" id="IPR018484">
    <property type="entry name" value="FGGY_N"/>
</dbReference>
<dbReference type="GO" id="GO:0006641">
    <property type="term" value="P:triglyceride metabolic process"/>
    <property type="evidence" value="ECO:0007669"/>
    <property type="project" value="TreeGrafter"/>
</dbReference>
<dbReference type="GeneID" id="112459533"/>
<dbReference type="PANTHER" id="PTHR10196">
    <property type="entry name" value="SUGAR KINASE"/>
    <property type="match status" value="1"/>
</dbReference>
<dbReference type="RefSeq" id="XP_024879473.1">
    <property type="nucleotide sequence ID" value="XM_025023705.1"/>
</dbReference>
<keyword evidence="2" id="KW-0808">Transferase</keyword>
<evidence type="ECO:0000313" key="5">
    <source>
        <dbReference type="Proteomes" id="UP000504618"/>
    </source>
</evidence>
<evidence type="ECO:0000259" key="4">
    <source>
        <dbReference type="Pfam" id="PF00370"/>
    </source>
</evidence>
<protein>
    <submittedName>
        <fullName evidence="6">Glycerol kinase-like</fullName>
    </submittedName>
</protein>
<gene>
    <name evidence="6" type="primary">LOC112459533</name>
</gene>
<dbReference type="GO" id="GO:0005739">
    <property type="term" value="C:mitochondrion"/>
    <property type="evidence" value="ECO:0007669"/>
    <property type="project" value="TreeGrafter"/>
</dbReference>
<dbReference type="SUPFAM" id="SSF53067">
    <property type="entry name" value="Actin-like ATPase domain"/>
    <property type="match status" value="1"/>
</dbReference>
<evidence type="ECO:0000313" key="6">
    <source>
        <dbReference type="RefSeq" id="XP_024879473.1"/>
    </source>
</evidence>
<dbReference type="Gene3D" id="3.30.420.40">
    <property type="match status" value="1"/>
</dbReference>
<dbReference type="OrthoDB" id="5422795at2759"/>
<evidence type="ECO:0000256" key="3">
    <source>
        <dbReference type="ARBA" id="ARBA00022777"/>
    </source>
</evidence>
<organism evidence="5 6">
    <name type="scientific">Temnothorax curvispinosus</name>
    <dbReference type="NCBI Taxonomy" id="300111"/>
    <lineage>
        <taxon>Eukaryota</taxon>
        <taxon>Metazoa</taxon>
        <taxon>Ecdysozoa</taxon>
        <taxon>Arthropoda</taxon>
        <taxon>Hexapoda</taxon>
        <taxon>Insecta</taxon>
        <taxon>Pterygota</taxon>
        <taxon>Neoptera</taxon>
        <taxon>Endopterygota</taxon>
        <taxon>Hymenoptera</taxon>
        <taxon>Apocrita</taxon>
        <taxon>Aculeata</taxon>
        <taxon>Formicoidea</taxon>
        <taxon>Formicidae</taxon>
        <taxon>Myrmicinae</taxon>
        <taxon>Temnothorax</taxon>
    </lineage>
</organism>
<dbReference type="AlphaFoldDB" id="A0A6J1QCN7"/>
<dbReference type="InterPro" id="IPR043129">
    <property type="entry name" value="ATPase_NBD"/>
</dbReference>
<dbReference type="GO" id="GO:0004370">
    <property type="term" value="F:glycerol kinase activity"/>
    <property type="evidence" value="ECO:0007669"/>
    <property type="project" value="TreeGrafter"/>
</dbReference>
<proteinExistence type="inferred from homology"/>
<dbReference type="Pfam" id="PF00370">
    <property type="entry name" value="FGGY_N"/>
    <property type="match status" value="1"/>
</dbReference>
<dbReference type="PANTHER" id="PTHR10196:SF69">
    <property type="entry name" value="GLYCEROL KINASE"/>
    <property type="match status" value="1"/>
</dbReference>